<keyword evidence="4" id="KW-0540">Nuclease</keyword>
<evidence type="ECO:0000256" key="5">
    <source>
        <dbReference type="ARBA" id="ARBA00022723"/>
    </source>
</evidence>
<evidence type="ECO:0000313" key="9">
    <source>
        <dbReference type="EMBL" id="KAK9674659.1"/>
    </source>
</evidence>
<dbReference type="PANTHER" id="PTHR22930">
    <property type="match status" value="1"/>
</dbReference>
<evidence type="ECO:0000259" key="8">
    <source>
        <dbReference type="Pfam" id="PF13359"/>
    </source>
</evidence>
<dbReference type="GO" id="GO:0005634">
    <property type="term" value="C:nucleus"/>
    <property type="evidence" value="ECO:0007669"/>
    <property type="project" value="UniProtKB-SubCell"/>
</dbReference>
<name>A0AAW1HF11_POPJA</name>
<reference evidence="9 10" key="1">
    <citation type="journal article" date="2024" name="BMC Genomics">
        <title>De novo assembly and annotation of Popillia japonica's genome with initial clues to its potential as an invasive pest.</title>
        <authorList>
            <person name="Cucini C."/>
            <person name="Boschi S."/>
            <person name="Funari R."/>
            <person name="Cardaioli E."/>
            <person name="Iannotti N."/>
            <person name="Marturano G."/>
            <person name="Paoli F."/>
            <person name="Bruttini M."/>
            <person name="Carapelli A."/>
            <person name="Frati F."/>
            <person name="Nardi F."/>
        </authorList>
    </citation>
    <scope>NUCLEOTIDE SEQUENCE [LARGE SCALE GENOMIC DNA]</scope>
    <source>
        <strain evidence="9">DMR45628</strain>
    </source>
</reference>
<protein>
    <submittedName>
        <fullName evidence="9">DDE superfamily endonuclease</fullName>
    </submittedName>
</protein>
<organism evidence="9 10">
    <name type="scientific">Popillia japonica</name>
    <name type="common">Japanese beetle</name>
    <dbReference type="NCBI Taxonomy" id="7064"/>
    <lineage>
        <taxon>Eukaryota</taxon>
        <taxon>Metazoa</taxon>
        <taxon>Ecdysozoa</taxon>
        <taxon>Arthropoda</taxon>
        <taxon>Hexapoda</taxon>
        <taxon>Insecta</taxon>
        <taxon>Pterygota</taxon>
        <taxon>Neoptera</taxon>
        <taxon>Endopterygota</taxon>
        <taxon>Coleoptera</taxon>
        <taxon>Polyphaga</taxon>
        <taxon>Scarabaeiformia</taxon>
        <taxon>Scarabaeidae</taxon>
        <taxon>Rutelinae</taxon>
        <taxon>Popillia</taxon>
    </lineage>
</organism>
<comment type="cofactor">
    <cofactor evidence="1">
        <name>a divalent metal cation</name>
        <dbReference type="ChEBI" id="CHEBI:60240"/>
    </cofactor>
</comment>
<keyword evidence="10" id="KW-1185">Reference proteome</keyword>
<sequence>MSLSSFDELHGLLKNDLLRQNTHLRNCISPEERLMITLRYLAAGSSFTDLHYQFKCGISTISQLVHDTCNILWHKLQSICMPPTSQQEWLDIAEGFKKHANFPNCLGAIDGKHIRMMKPEQSGSLYFNYKHYFSMVLLAVCDSEYYFRFIDVGSYGKSADSQVFKNSELFRRIQENILNIPRAQPITASGQSLPFSFVGDEAFALGNHIQRPYGGKSLTVKKRVYNYRLSRARRYIECSFGILTNKWRIFHRPLNVNAAFAADLIKACCVLHNFVRKRDGFRYEETLEIHGFEDINTIAPHTRHRTAMDVRDKFAEYFLSPEGAIAWQMSKI</sequence>
<feature type="domain" description="DDE Tnp4" evidence="8">
    <location>
        <begin position="109"/>
        <end position="273"/>
    </location>
</feature>
<dbReference type="InterPro" id="IPR027806">
    <property type="entry name" value="HARBI1_dom"/>
</dbReference>
<gene>
    <name evidence="9" type="ORF">QE152_g40949</name>
</gene>
<evidence type="ECO:0000256" key="2">
    <source>
        <dbReference type="ARBA" id="ARBA00004123"/>
    </source>
</evidence>
<dbReference type="AlphaFoldDB" id="A0AAW1HF11"/>
<evidence type="ECO:0000256" key="4">
    <source>
        <dbReference type="ARBA" id="ARBA00022722"/>
    </source>
</evidence>
<evidence type="ECO:0000256" key="7">
    <source>
        <dbReference type="ARBA" id="ARBA00023242"/>
    </source>
</evidence>
<proteinExistence type="inferred from homology"/>
<dbReference type="GO" id="GO:0004519">
    <property type="term" value="F:endonuclease activity"/>
    <property type="evidence" value="ECO:0007669"/>
    <property type="project" value="UniProtKB-KW"/>
</dbReference>
<comment type="subcellular location">
    <subcellularLocation>
        <location evidence="2">Nucleus</location>
    </subcellularLocation>
</comment>
<keyword evidence="9" id="KW-0255">Endonuclease</keyword>
<keyword evidence="7" id="KW-0539">Nucleus</keyword>
<dbReference type="GO" id="GO:0016787">
    <property type="term" value="F:hydrolase activity"/>
    <property type="evidence" value="ECO:0007669"/>
    <property type="project" value="UniProtKB-KW"/>
</dbReference>
<dbReference type="GO" id="GO:0046872">
    <property type="term" value="F:metal ion binding"/>
    <property type="evidence" value="ECO:0007669"/>
    <property type="project" value="UniProtKB-KW"/>
</dbReference>
<comment type="similarity">
    <text evidence="3">Belongs to the HARBI1 family.</text>
</comment>
<evidence type="ECO:0000256" key="6">
    <source>
        <dbReference type="ARBA" id="ARBA00022801"/>
    </source>
</evidence>
<dbReference type="Pfam" id="PF13359">
    <property type="entry name" value="DDE_Tnp_4"/>
    <property type="match status" value="1"/>
</dbReference>
<dbReference type="PANTHER" id="PTHR22930:SF269">
    <property type="entry name" value="NUCLEASE HARBI1-LIKE PROTEIN"/>
    <property type="match status" value="1"/>
</dbReference>
<dbReference type="EMBL" id="JASPKY010001688">
    <property type="protein sequence ID" value="KAK9674659.1"/>
    <property type="molecule type" value="Genomic_DNA"/>
</dbReference>
<evidence type="ECO:0000256" key="1">
    <source>
        <dbReference type="ARBA" id="ARBA00001968"/>
    </source>
</evidence>
<dbReference type="Proteomes" id="UP001458880">
    <property type="component" value="Unassembled WGS sequence"/>
</dbReference>
<keyword evidence="5" id="KW-0479">Metal-binding</keyword>
<evidence type="ECO:0000256" key="3">
    <source>
        <dbReference type="ARBA" id="ARBA00006958"/>
    </source>
</evidence>
<accession>A0AAW1HF11</accession>
<dbReference type="InterPro" id="IPR045249">
    <property type="entry name" value="HARBI1-like"/>
</dbReference>
<keyword evidence="6" id="KW-0378">Hydrolase</keyword>
<evidence type="ECO:0000313" key="10">
    <source>
        <dbReference type="Proteomes" id="UP001458880"/>
    </source>
</evidence>
<comment type="caution">
    <text evidence="9">The sequence shown here is derived from an EMBL/GenBank/DDBJ whole genome shotgun (WGS) entry which is preliminary data.</text>
</comment>